<dbReference type="STRING" id="649349.Lbys_0736"/>
<accession>E4RQ13</accession>
<feature type="chain" id="PRO_5003187986" description="Porin" evidence="1">
    <location>
        <begin position="22"/>
        <end position="609"/>
    </location>
</feature>
<dbReference type="HOGENOM" id="CLU_025041_1_0_10"/>
<keyword evidence="1" id="KW-0732">Signal</keyword>
<reference key="1">
    <citation type="submission" date="2010-11" db="EMBL/GenBank/DDBJ databases">
        <title>The complete genome of Leadbetterella byssophila DSM 17132.</title>
        <authorList>
            <consortium name="US DOE Joint Genome Institute (JGI-PGF)"/>
            <person name="Lucas S."/>
            <person name="Copeland A."/>
            <person name="Lapidus A."/>
            <person name="Glavina del Rio T."/>
            <person name="Dalin E."/>
            <person name="Tice H."/>
            <person name="Bruce D."/>
            <person name="Goodwin L."/>
            <person name="Pitluck S."/>
            <person name="Kyrpides N."/>
            <person name="Mavromatis K."/>
            <person name="Ivanova N."/>
            <person name="Teshima H."/>
            <person name="Brettin T."/>
            <person name="Detter J.C."/>
            <person name="Han C."/>
            <person name="Tapia R."/>
            <person name="Land M."/>
            <person name="Hauser L."/>
            <person name="Markowitz V."/>
            <person name="Cheng J.-F."/>
            <person name="Hugenholtz P."/>
            <person name="Woyke T."/>
            <person name="Wu D."/>
            <person name="Tindall B."/>
            <person name="Pomrenke H.G."/>
            <person name="Brambilla E."/>
            <person name="Klenk H.-P."/>
            <person name="Eisen J.A."/>
        </authorList>
    </citation>
    <scope>NUCLEOTIDE SEQUENCE [LARGE SCALE GENOMIC DNA]</scope>
    <source>
        <strain>DSM 17132</strain>
    </source>
</reference>
<dbReference type="InterPro" id="IPR025631">
    <property type="entry name" value="Porin_10"/>
</dbReference>
<evidence type="ECO:0000313" key="2">
    <source>
        <dbReference type="EMBL" id="ADQ16496.1"/>
    </source>
</evidence>
<sequence>MGMYRKIFSLLCLALPGTAQVLDDTTRQVYSNATVEFVYEKDVLRNIQRSFHPDTSLRYYHYSSPLRRSGWVYQDLGNVGTSARPFYFQKFNGIGNQMGLESNLMYAPDPENIKYYNTRSPYTYLGYQMGGGHTQFEITHSQNIRPNWNVTLNILKFNSEKQYGFQRSEEVLVNHWKYDVSTNYTKGKYKLLAAFYHFNHKQFEQGGISGGDTLSRLEPKYARNYDAALKNGVFSRERWNNLHLYQQFVLKNSIQAFHILDYERKTYGFFDPAFTDSTSAMVYGIPAPAEVDTLNYHYRLQSISNRIGFKGYFKGFNYQVYAKSRFYKLNNSGFPTSTLNWKPEFYLGGLLGYVFPDSTNTLDLRAEMESPKNYLIDATLFYKGFEIGFYNSARPAGLFYQRFQNGILQYRNDLESENAKILSVKLPVNVGSFGFVPELRWSSVKNYTYLATVPEVAQKKSDLNMIHIGGQMAYRSKNFEGTYRIFYNSSSDKEVYPIPQFTHHANLEFNFLYAKVLRIYTGLDIYLQSKYQGLYYSPLVNQFIAKQGQETGGVPIADLYLKFPISKGRIALNWQFLNKGWGWNGVFTTPGYVGQPGALLIKIDWPLFD</sequence>
<keyword evidence="3" id="KW-1185">Reference proteome</keyword>
<proteinExistence type="predicted"/>
<dbReference type="EMBL" id="CP002305">
    <property type="protein sequence ID" value="ADQ16496.1"/>
    <property type="molecule type" value="Genomic_DNA"/>
</dbReference>
<evidence type="ECO:0000256" key="1">
    <source>
        <dbReference type="SAM" id="SignalP"/>
    </source>
</evidence>
<dbReference type="KEGG" id="lby:Lbys_0736"/>
<dbReference type="AlphaFoldDB" id="E4RQ13"/>
<name>E4RQ13_LEAB4</name>
<organism evidence="2 3">
    <name type="scientific">Leadbetterella byssophila (strain DSM 17132 / JCM 16389 / KACC 11308 / NBRC 106382 / 4M15)</name>
    <dbReference type="NCBI Taxonomy" id="649349"/>
    <lineage>
        <taxon>Bacteria</taxon>
        <taxon>Pseudomonadati</taxon>
        <taxon>Bacteroidota</taxon>
        <taxon>Cytophagia</taxon>
        <taxon>Cytophagales</taxon>
        <taxon>Leadbetterellaceae</taxon>
        <taxon>Leadbetterella</taxon>
    </lineage>
</organism>
<dbReference type="eggNOG" id="COG4206">
    <property type="taxonomic scope" value="Bacteria"/>
</dbReference>
<dbReference type="Pfam" id="PF14121">
    <property type="entry name" value="Porin_10"/>
    <property type="match status" value="1"/>
</dbReference>
<reference evidence="2 3" key="2">
    <citation type="journal article" date="2011" name="Stand. Genomic Sci.">
        <title>Complete genome sequence of Leadbetterella byssophila type strain (4M15).</title>
        <authorList>
            <person name="Abt B."/>
            <person name="Teshima H."/>
            <person name="Lucas S."/>
            <person name="Lapidus A."/>
            <person name="Del Rio T.G."/>
            <person name="Nolan M."/>
            <person name="Tice H."/>
            <person name="Cheng J.F."/>
            <person name="Pitluck S."/>
            <person name="Liolios K."/>
            <person name="Pagani I."/>
            <person name="Ivanova N."/>
            <person name="Mavromatis K."/>
            <person name="Pati A."/>
            <person name="Tapia R."/>
            <person name="Han C."/>
            <person name="Goodwin L."/>
            <person name="Chen A."/>
            <person name="Palaniappan K."/>
            <person name="Land M."/>
            <person name="Hauser L."/>
            <person name="Chang Y.J."/>
            <person name="Jeffries C.D."/>
            <person name="Rohde M."/>
            <person name="Goker M."/>
            <person name="Tindall B.J."/>
            <person name="Detter J.C."/>
            <person name="Woyke T."/>
            <person name="Bristow J."/>
            <person name="Eisen J.A."/>
            <person name="Markowitz V."/>
            <person name="Hugenholtz P."/>
            <person name="Klenk H.P."/>
            <person name="Kyrpides N.C."/>
        </authorList>
    </citation>
    <scope>NUCLEOTIDE SEQUENCE [LARGE SCALE GENOMIC DNA]</scope>
    <source>
        <strain evidence="3">DSM 17132 / JCM 16389 / KACC 11308 / NBRC 106382 / 4M15</strain>
    </source>
</reference>
<feature type="signal peptide" evidence="1">
    <location>
        <begin position="1"/>
        <end position="21"/>
    </location>
</feature>
<dbReference type="OrthoDB" id="1489309at2"/>
<evidence type="ECO:0008006" key="4">
    <source>
        <dbReference type="Google" id="ProtNLM"/>
    </source>
</evidence>
<dbReference type="Proteomes" id="UP000007435">
    <property type="component" value="Chromosome"/>
</dbReference>
<evidence type="ECO:0000313" key="3">
    <source>
        <dbReference type="Proteomes" id="UP000007435"/>
    </source>
</evidence>
<gene>
    <name evidence="2" type="ordered locus">Lbys_0736</name>
</gene>
<protein>
    <recommendedName>
        <fullName evidence="4">Porin</fullName>
    </recommendedName>
</protein>